<dbReference type="OrthoDB" id="10020554at2759"/>
<sequence length="279" mass="31172">MPSLIVPQRISVIFRSHGLCCWRLNTARTVMPVCKRTISSQNDTRQVSSETKIMQGFYTIPNMLTLTRIAAAPLIGSCILSSQLGTALGLFVYSCVTDLMDGYLARKFKMQSVAGTILDPMADKFLMLVTTLSLSIPGGPQIIPAPVAGLIIGRDVLLAISAIYLRFISLRRVYGKVTWGTYWDFFKYPSAVVRPTKISKWNTFLQMLYLGCGVIYMIQQHPQQEVDSNEGKSSFQKRFATIFDLFGYLVSATTIMSGASYIFSKNAVTFLKNRSHKVR</sequence>
<keyword evidence="9" id="KW-1208">Phospholipid metabolism</keyword>
<evidence type="ECO:0000256" key="5">
    <source>
        <dbReference type="ARBA" id="ARBA00022989"/>
    </source>
</evidence>
<dbReference type="GO" id="GO:0032049">
    <property type="term" value="P:cardiolipin biosynthetic process"/>
    <property type="evidence" value="ECO:0007669"/>
    <property type="project" value="TreeGrafter"/>
</dbReference>
<evidence type="ECO:0000256" key="7">
    <source>
        <dbReference type="ARBA" id="ARBA00023136"/>
    </source>
</evidence>
<evidence type="ECO:0000256" key="2">
    <source>
        <dbReference type="ARBA" id="ARBA00022516"/>
    </source>
</evidence>
<keyword evidence="2" id="KW-0444">Lipid biosynthesis</keyword>
<evidence type="ECO:0000256" key="4">
    <source>
        <dbReference type="ARBA" id="ARBA00022692"/>
    </source>
</evidence>
<feature type="transmembrane region" description="Helical" evidence="11">
    <location>
        <begin position="71"/>
        <end position="96"/>
    </location>
</feature>
<evidence type="ECO:0000256" key="3">
    <source>
        <dbReference type="ARBA" id="ARBA00022679"/>
    </source>
</evidence>
<dbReference type="InterPro" id="IPR048254">
    <property type="entry name" value="CDP_ALCOHOL_P_TRANSF_CS"/>
</dbReference>
<dbReference type="PANTHER" id="PTHR14269:SF60">
    <property type="entry name" value="CARDIOLIPIN SYNTHASE (CMP-FORMING)"/>
    <property type="match status" value="1"/>
</dbReference>
<keyword evidence="8" id="KW-0594">Phospholipid biosynthesis</keyword>
<accession>A0A1G4JPM3</accession>
<evidence type="ECO:0000256" key="10">
    <source>
        <dbReference type="RuleBase" id="RU003750"/>
    </source>
</evidence>
<keyword evidence="6" id="KW-0443">Lipid metabolism</keyword>
<evidence type="ECO:0000256" key="9">
    <source>
        <dbReference type="ARBA" id="ARBA00023264"/>
    </source>
</evidence>
<keyword evidence="13" id="KW-1185">Reference proteome</keyword>
<dbReference type="AlphaFoldDB" id="A0A1G4JPM3"/>
<dbReference type="PROSITE" id="PS00379">
    <property type="entry name" value="CDP_ALCOHOL_P_TRANSF"/>
    <property type="match status" value="1"/>
</dbReference>
<keyword evidence="5 11" id="KW-1133">Transmembrane helix</keyword>
<reference evidence="12 13" key="1">
    <citation type="submission" date="2016-03" db="EMBL/GenBank/DDBJ databases">
        <authorList>
            <person name="Devillers H."/>
        </authorList>
    </citation>
    <scope>NUCLEOTIDE SEQUENCE [LARGE SCALE GENOMIC DNA]</scope>
    <source>
        <strain evidence="12">CBS 11717</strain>
    </source>
</reference>
<keyword evidence="3 10" id="KW-0808">Transferase</keyword>
<comment type="similarity">
    <text evidence="10">Belongs to the CDP-alcohol phosphatidyltransferase class-I family.</text>
</comment>
<comment type="subcellular location">
    <subcellularLocation>
        <location evidence="1">Membrane</location>
        <topology evidence="1">Multi-pass membrane protein</topology>
    </subcellularLocation>
</comment>
<evidence type="ECO:0000256" key="1">
    <source>
        <dbReference type="ARBA" id="ARBA00004141"/>
    </source>
</evidence>
<dbReference type="InterPro" id="IPR000462">
    <property type="entry name" value="CDP-OH_P_trans"/>
</dbReference>
<evidence type="ECO:0000313" key="12">
    <source>
        <dbReference type="EMBL" id="SCU92714.1"/>
    </source>
</evidence>
<keyword evidence="7 11" id="KW-0472">Membrane</keyword>
<evidence type="ECO:0000313" key="13">
    <source>
        <dbReference type="Proteomes" id="UP000191024"/>
    </source>
</evidence>
<dbReference type="GO" id="GO:0043337">
    <property type="term" value="F:cardiolipin synthase (CMP-forming)"/>
    <property type="evidence" value="ECO:0007669"/>
    <property type="project" value="TreeGrafter"/>
</dbReference>
<protein>
    <submittedName>
        <fullName evidence="12">LAMI_0E11716g1_1</fullName>
    </submittedName>
</protein>
<feature type="transmembrane region" description="Helical" evidence="11">
    <location>
        <begin position="201"/>
        <end position="219"/>
    </location>
</feature>
<dbReference type="Pfam" id="PF01066">
    <property type="entry name" value="CDP-OH_P_transf"/>
    <property type="match status" value="1"/>
</dbReference>
<dbReference type="GO" id="GO:0016020">
    <property type="term" value="C:membrane"/>
    <property type="evidence" value="ECO:0007669"/>
    <property type="project" value="UniProtKB-SubCell"/>
</dbReference>
<dbReference type="STRING" id="1230905.A0A1G4JPM3"/>
<feature type="transmembrane region" description="Helical" evidence="11">
    <location>
        <begin position="239"/>
        <end position="264"/>
    </location>
</feature>
<dbReference type="Gene3D" id="1.20.120.1760">
    <property type="match status" value="1"/>
</dbReference>
<proteinExistence type="inferred from homology"/>
<evidence type="ECO:0000256" key="11">
    <source>
        <dbReference type="SAM" id="Phobius"/>
    </source>
</evidence>
<name>A0A1G4JPM3_9SACH</name>
<keyword evidence="4 11" id="KW-0812">Transmembrane</keyword>
<evidence type="ECO:0000256" key="8">
    <source>
        <dbReference type="ARBA" id="ARBA00023209"/>
    </source>
</evidence>
<dbReference type="FunFam" id="1.20.120.1760:FF:000017">
    <property type="entry name" value="Phosphatidyl synthase"/>
    <property type="match status" value="1"/>
</dbReference>
<dbReference type="PANTHER" id="PTHR14269">
    <property type="entry name" value="CDP-DIACYLGLYCEROL--GLYCEROL-3-PHOSPHATE 3-PHOSPHATIDYLTRANSFERASE-RELATED"/>
    <property type="match status" value="1"/>
</dbReference>
<dbReference type="EMBL" id="LT598465">
    <property type="protein sequence ID" value="SCU92714.1"/>
    <property type="molecule type" value="Genomic_DNA"/>
</dbReference>
<dbReference type="InterPro" id="IPR050324">
    <property type="entry name" value="CDP-alcohol_PTase-I"/>
</dbReference>
<dbReference type="Proteomes" id="UP000191024">
    <property type="component" value="Chromosome E"/>
</dbReference>
<gene>
    <name evidence="12" type="ORF">LAMI_0E11716G</name>
</gene>
<dbReference type="InterPro" id="IPR043130">
    <property type="entry name" value="CDP-OH_PTrfase_TM_dom"/>
</dbReference>
<feature type="transmembrane region" description="Helical" evidence="11">
    <location>
        <begin position="142"/>
        <end position="165"/>
    </location>
</feature>
<organism evidence="12 13">
    <name type="scientific">Lachancea mirantina</name>
    <dbReference type="NCBI Taxonomy" id="1230905"/>
    <lineage>
        <taxon>Eukaryota</taxon>
        <taxon>Fungi</taxon>
        <taxon>Dikarya</taxon>
        <taxon>Ascomycota</taxon>
        <taxon>Saccharomycotina</taxon>
        <taxon>Saccharomycetes</taxon>
        <taxon>Saccharomycetales</taxon>
        <taxon>Saccharomycetaceae</taxon>
        <taxon>Lachancea</taxon>
    </lineage>
</organism>
<dbReference type="GO" id="GO:0005739">
    <property type="term" value="C:mitochondrion"/>
    <property type="evidence" value="ECO:0007669"/>
    <property type="project" value="TreeGrafter"/>
</dbReference>
<evidence type="ECO:0000256" key="6">
    <source>
        <dbReference type="ARBA" id="ARBA00023098"/>
    </source>
</evidence>